<evidence type="ECO:0000313" key="3">
    <source>
        <dbReference type="Proteomes" id="UP000004757"/>
    </source>
</evidence>
<keyword evidence="1" id="KW-0472">Membrane</keyword>
<gene>
    <name evidence="2" type="ORF">MALL_0515</name>
</gene>
<protein>
    <submittedName>
        <fullName evidence="2">Uncharacterized protein</fullName>
    </submittedName>
</protein>
<feature type="transmembrane region" description="Helical" evidence="1">
    <location>
        <begin position="145"/>
        <end position="170"/>
    </location>
</feature>
<accession>D4XWB6</accession>
<name>D4XWB6_9BACT</name>
<dbReference type="Proteomes" id="UP000004757">
    <property type="component" value="Unassembled WGS sequence"/>
</dbReference>
<sequence length="584" mass="67439">MKTLFKLNLLAYKRSMTLYLTLGLTAIFAILTFLLNYFLGDKFPVFGKNQVEGYFMSLISLALPLLVLSSVLVSNFCFGFVKREGLTYVMQSKPISRKKMFFSNFLNSSIFTSFFNIVYYLLTIFFALIFAALKSDSFVTDLKLFLLFTLAYSLLCLLVNLFFISLFGLVSSVLNANASVGLIFSSYYIFTFLTSLLSLTNIFNNLGFNEPIKNNATSLKDDNNKKFTDLAVGKPKISIGGRLYQDQPTQPILANISYLFDVSKMFTSSYSKVFNINNSGTPGVAIPQNNNFVYSKPLTADEINKEFLTYWSLNNNQKIITTNNNLFDTLQKVKEFLQYTRKYKVYLPDANETTSHYQSIEFGIELVEISKEKNNFDLNSIVELDEKQKSELKVLIDELLKNKDLSPEKYPNNLAQRIQKFNDNYFTAISNNLKKFLDKTIILEFENWDQQIDNLFVELKKTESVSNENEVQSREFLKKELKENYANYLYRKIPFINFQTLNKTVIYALVLDKYLNEYKEVPATIFSLLDKVNENPSIYEMNSIIISKQESWSYPIYLVFLIISIISVSSIIGGYYITKKKEIR</sequence>
<comment type="caution">
    <text evidence="2">The sequence shown here is derived from an EMBL/GenBank/DDBJ whole genome shotgun (WGS) entry which is preliminary data.</text>
</comment>
<feature type="transmembrane region" description="Helical" evidence="1">
    <location>
        <begin position="182"/>
        <end position="203"/>
    </location>
</feature>
<dbReference type="STRING" id="747682.MALL_0515"/>
<dbReference type="RefSeq" id="WP_005683727.1">
    <property type="nucleotide sequence ID" value="NZ_ADNC01000027.1"/>
</dbReference>
<feature type="transmembrane region" description="Helical" evidence="1">
    <location>
        <begin position="16"/>
        <end position="38"/>
    </location>
</feature>
<keyword evidence="1" id="KW-1133">Transmembrane helix</keyword>
<organism evidence="2 3">
    <name type="scientific">Mycoplasmopsis alligatoris A21JP2</name>
    <dbReference type="NCBI Taxonomy" id="747682"/>
    <lineage>
        <taxon>Bacteria</taxon>
        <taxon>Bacillati</taxon>
        <taxon>Mycoplasmatota</taxon>
        <taxon>Mycoplasmoidales</taxon>
        <taxon>Metamycoplasmataceae</taxon>
        <taxon>Mycoplasmopsis</taxon>
    </lineage>
</organism>
<dbReference type="GO" id="GO:0140359">
    <property type="term" value="F:ABC-type transporter activity"/>
    <property type="evidence" value="ECO:0007669"/>
    <property type="project" value="InterPro"/>
</dbReference>
<dbReference type="eggNOG" id="ENOG5031ZCA">
    <property type="taxonomic scope" value="Bacteria"/>
</dbReference>
<reference evidence="2 3" key="1">
    <citation type="submission" date="2010-03" db="EMBL/GenBank/DDBJ databases">
        <authorList>
            <person name="Glass J.I."/>
            <person name="Benders G.A."/>
            <person name="Durkin A.S."/>
            <person name="Farmerie W.G."/>
            <person name="Hlavinka K."/>
            <person name="Hostetler J."/>
            <person name="Jackson J."/>
            <person name="May M.A."/>
            <person name="Miller R.H."/>
            <person name="Paralanov V."/>
            <person name="Radune D."/>
            <person name="Szczypinski B."/>
            <person name="Brown D.R."/>
        </authorList>
    </citation>
    <scope>NUCLEOTIDE SEQUENCE [LARGE SCALE GENOMIC DNA]</scope>
    <source>
        <strain evidence="2 3">A21JP2</strain>
    </source>
</reference>
<dbReference type="OrthoDB" id="401366at2"/>
<evidence type="ECO:0000256" key="1">
    <source>
        <dbReference type="SAM" id="Phobius"/>
    </source>
</evidence>
<keyword evidence="3" id="KW-1185">Reference proteome</keyword>
<feature type="transmembrane region" description="Helical" evidence="1">
    <location>
        <begin position="554"/>
        <end position="577"/>
    </location>
</feature>
<evidence type="ECO:0000313" key="2">
    <source>
        <dbReference type="EMBL" id="EFF41121.1"/>
    </source>
</evidence>
<feature type="transmembrane region" description="Helical" evidence="1">
    <location>
        <begin position="101"/>
        <end position="133"/>
    </location>
</feature>
<keyword evidence="1" id="KW-0812">Transmembrane</keyword>
<dbReference type="GO" id="GO:0005886">
    <property type="term" value="C:plasma membrane"/>
    <property type="evidence" value="ECO:0007669"/>
    <property type="project" value="UniProtKB-SubCell"/>
</dbReference>
<dbReference type="EMBL" id="ADNC01000027">
    <property type="protein sequence ID" value="EFF41121.1"/>
    <property type="molecule type" value="Genomic_DNA"/>
</dbReference>
<proteinExistence type="predicted"/>
<dbReference type="AlphaFoldDB" id="D4XWB6"/>
<feature type="transmembrane region" description="Helical" evidence="1">
    <location>
        <begin position="58"/>
        <end position="81"/>
    </location>
</feature>
<dbReference type="Pfam" id="PF12679">
    <property type="entry name" value="ABC2_membrane_2"/>
    <property type="match status" value="1"/>
</dbReference>